<dbReference type="Gene3D" id="3.40.50.1000">
    <property type="entry name" value="HAD superfamily/HAD-like"/>
    <property type="match status" value="1"/>
</dbReference>
<dbReference type="Proteomes" id="UP000220840">
    <property type="component" value="Unassembled WGS sequence"/>
</dbReference>
<dbReference type="RefSeq" id="WP_058296695.1">
    <property type="nucleotide sequence ID" value="NZ_CAKJVF010000054.1"/>
</dbReference>
<dbReference type="InterPro" id="IPR006379">
    <property type="entry name" value="HAD-SF_hydro_IIB"/>
</dbReference>
<keyword evidence="2" id="KW-0378">Hydrolase</keyword>
<dbReference type="Gene3D" id="3.30.1240.10">
    <property type="match status" value="1"/>
</dbReference>
<dbReference type="AlphaFoldDB" id="A0A2A7MMG3"/>
<dbReference type="InterPro" id="IPR036412">
    <property type="entry name" value="HAD-like_sf"/>
</dbReference>
<dbReference type="PROSITE" id="PS01229">
    <property type="entry name" value="COF_2"/>
    <property type="match status" value="1"/>
</dbReference>
<dbReference type="OrthoDB" id="9810101at2"/>
<evidence type="ECO:0000313" key="2">
    <source>
        <dbReference type="EMBL" id="PEG32551.1"/>
    </source>
</evidence>
<dbReference type="NCBIfam" id="TIGR00099">
    <property type="entry name" value="Cof-subfamily"/>
    <property type="match status" value="1"/>
</dbReference>
<accession>A0A2A7MMG3</accession>
<dbReference type="InterPro" id="IPR023214">
    <property type="entry name" value="HAD_sf"/>
</dbReference>
<dbReference type="Pfam" id="PF08282">
    <property type="entry name" value="Hydrolase_3"/>
    <property type="match status" value="1"/>
</dbReference>
<name>A0A2A7MMG3_9CLOT</name>
<dbReference type="InterPro" id="IPR000150">
    <property type="entry name" value="Cof"/>
</dbReference>
<proteinExistence type="predicted"/>
<evidence type="ECO:0000313" key="3">
    <source>
        <dbReference type="Proteomes" id="UP000220840"/>
    </source>
</evidence>
<reference evidence="1" key="2">
    <citation type="submission" date="2022-10" db="EMBL/GenBank/DDBJ databases">
        <authorList>
            <person name="Aires J."/>
            <person name="Mesa V."/>
        </authorList>
    </citation>
    <scope>NUCLEOTIDE SEQUENCE</scope>
    <source>
        <strain evidence="1">Clostridium neonatale JD116</strain>
    </source>
</reference>
<evidence type="ECO:0000313" key="1">
    <source>
        <dbReference type="EMBL" id="CAI3624517.1"/>
    </source>
</evidence>
<dbReference type="GO" id="GO:0016791">
    <property type="term" value="F:phosphatase activity"/>
    <property type="evidence" value="ECO:0007669"/>
    <property type="project" value="TreeGrafter"/>
</dbReference>
<dbReference type="PANTHER" id="PTHR10000">
    <property type="entry name" value="PHOSPHOSERINE PHOSPHATASE"/>
    <property type="match status" value="1"/>
</dbReference>
<dbReference type="SUPFAM" id="SSF56784">
    <property type="entry name" value="HAD-like"/>
    <property type="match status" value="1"/>
</dbReference>
<dbReference type="SFLD" id="SFLDG01140">
    <property type="entry name" value="C2.B:_Phosphomannomutase_and_P"/>
    <property type="match status" value="1"/>
</dbReference>
<dbReference type="GeneID" id="68879066"/>
<keyword evidence="3" id="KW-1185">Reference proteome</keyword>
<gene>
    <name evidence="1" type="ORF">CNEO2_420005</name>
    <name evidence="2" type="ORF">CQ394_12910</name>
</gene>
<dbReference type="NCBIfam" id="TIGR01484">
    <property type="entry name" value="HAD-SF-IIB"/>
    <property type="match status" value="1"/>
</dbReference>
<protein>
    <submittedName>
        <fullName evidence="2">Cof-type HAD-IIB family hydrolase</fullName>
    </submittedName>
    <submittedName>
        <fullName evidence="1">HAD-superfamily hydrolase, Cof-like</fullName>
    </submittedName>
</protein>
<dbReference type="EMBL" id="PDCJ01000001">
    <property type="protein sequence ID" value="PEG32551.1"/>
    <property type="molecule type" value="Genomic_DNA"/>
</dbReference>
<dbReference type="PANTHER" id="PTHR10000:SF8">
    <property type="entry name" value="HAD SUPERFAMILY HYDROLASE-LIKE, TYPE 3"/>
    <property type="match status" value="1"/>
</dbReference>
<organism evidence="2 3">
    <name type="scientific">Clostridium neonatale</name>
    <dbReference type="NCBI Taxonomy" id="137838"/>
    <lineage>
        <taxon>Bacteria</taxon>
        <taxon>Bacillati</taxon>
        <taxon>Bacillota</taxon>
        <taxon>Clostridia</taxon>
        <taxon>Eubacteriales</taxon>
        <taxon>Clostridiaceae</taxon>
        <taxon>Clostridium</taxon>
    </lineage>
</organism>
<dbReference type="GO" id="GO:0005829">
    <property type="term" value="C:cytosol"/>
    <property type="evidence" value="ECO:0007669"/>
    <property type="project" value="TreeGrafter"/>
</dbReference>
<dbReference type="STRING" id="137838.GCA_001458595_04072"/>
<dbReference type="Proteomes" id="UP001189143">
    <property type="component" value="Unassembled WGS sequence"/>
</dbReference>
<sequence length="270" mass="31741">MKYFFFDIDGTLKPYGRHISDTTKNTIRKLKENGHKVFLATGRRYSEIINIMKELEIADAVCSGGGTIVINNNIEKEIFFHRYKLKNILDECKKYNIIMVSLSNEKCYTSYNGLKLKPYILLMKLLQKTRFFKVGSVDGNVLNSYKNISHIDEESFLNKPTQKLMFYNYRKIKKVESIRNFTIYNNIFCTSIEFEFKENGIEYIRNKYNLKLDDIVVFGDGRNDIGMFDYAKNSIAMGNARKEIKNRASFITKKDVEEGIEYACKYFKWI</sequence>
<comment type="caution">
    <text evidence="2">The sequence shown here is derived from an EMBL/GenBank/DDBJ whole genome shotgun (WGS) entry which is preliminary data.</text>
</comment>
<dbReference type="EMBL" id="CAMTCP010000240">
    <property type="protein sequence ID" value="CAI3624517.1"/>
    <property type="molecule type" value="Genomic_DNA"/>
</dbReference>
<reference evidence="2 3" key="1">
    <citation type="submission" date="2017-10" db="EMBL/GenBank/DDBJ databases">
        <title>Effective Description of Clostridium neonatale sp. nov. linked to necrotizing enterocolitis in neonates and a clarification of species assignable to the genus Clostridium (Prazmowski 1880) emend. Lawson and Rainey 2016.</title>
        <authorList>
            <person name="Bernard K."/>
            <person name="Burdz T."/>
            <person name="Wiebe D."/>
            <person name="Balcewich B."/>
            <person name="Alfa M."/>
            <person name="Bernier A.-M."/>
        </authorList>
    </citation>
    <scope>NUCLEOTIDE SEQUENCE [LARGE SCALE GENOMIC DNA]</scope>
    <source>
        <strain evidence="2 3">LCDC99A005</strain>
    </source>
</reference>
<dbReference type="SFLD" id="SFLDS00003">
    <property type="entry name" value="Haloacid_Dehalogenase"/>
    <property type="match status" value="1"/>
</dbReference>
<dbReference type="GO" id="GO:0000287">
    <property type="term" value="F:magnesium ion binding"/>
    <property type="evidence" value="ECO:0007669"/>
    <property type="project" value="TreeGrafter"/>
</dbReference>